<feature type="transmembrane region" description="Helical" evidence="8">
    <location>
        <begin position="349"/>
        <end position="367"/>
    </location>
</feature>
<dbReference type="AlphaFoldDB" id="T1IIR7"/>
<dbReference type="PhylomeDB" id="T1IIR7"/>
<reference evidence="10" key="1">
    <citation type="submission" date="2011-05" db="EMBL/GenBank/DDBJ databases">
        <authorList>
            <person name="Richards S.R."/>
            <person name="Qu J."/>
            <person name="Jiang H."/>
            <person name="Jhangiani S.N."/>
            <person name="Agravi P."/>
            <person name="Goodspeed R."/>
            <person name="Gross S."/>
            <person name="Mandapat C."/>
            <person name="Jackson L."/>
            <person name="Mathew T."/>
            <person name="Pu L."/>
            <person name="Thornton R."/>
            <person name="Saada N."/>
            <person name="Wilczek-Boney K.B."/>
            <person name="Lee S."/>
            <person name="Kovar C."/>
            <person name="Wu Y."/>
            <person name="Scherer S.E."/>
            <person name="Worley K.C."/>
            <person name="Muzny D.M."/>
            <person name="Gibbs R."/>
        </authorList>
    </citation>
    <scope>NUCLEOTIDE SEQUENCE</scope>
    <source>
        <strain evidence="10">Brora</strain>
    </source>
</reference>
<feature type="transmembrane region" description="Helical" evidence="8">
    <location>
        <begin position="33"/>
        <end position="51"/>
    </location>
</feature>
<feature type="transmembrane region" description="Helical" evidence="8">
    <location>
        <begin position="253"/>
        <end position="277"/>
    </location>
</feature>
<keyword evidence="10" id="KW-1185">Reference proteome</keyword>
<dbReference type="OMA" id="ANWISLV"/>
<keyword evidence="5 8" id="KW-0812">Transmembrane</keyword>
<evidence type="ECO:0000313" key="9">
    <source>
        <dbReference type="EnsemblMetazoa" id="SMAR000770-PA"/>
    </source>
</evidence>
<feature type="transmembrane region" description="Helical" evidence="8">
    <location>
        <begin position="220"/>
        <end position="241"/>
    </location>
</feature>
<dbReference type="Pfam" id="PF13520">
    <property type="entry name" value="AA_permease_2"/>
    <property type="match status" value="1"/>
</dbReference>
<feature type="transmembrane region" description="Helical" evidence="8">
    <location>
        <begin position="151"/>
        <end position="169"/>
    </location>
</feature>
<dbReference type="GO" id="GO:0005886">
    <property type="term" value="C:plasma membrane"/>
    <property type="evidence" value="ECO:0007669"/>
    <property type="project" value="UniProtKB-SubCell"/>
</dbReference>
<evidence type="ECO:0000256" key="4">
    <source>
        <dbReference type="ARBA" id="ARBA00022475"/>
    </source>
</evidence>
<feature type="transmembrane region" description="Helical" evidence="8">
    <location>
        <begin position="114"/>
        <end position="139"/>
    </location>
</feature>
<feature type="transmembrane region" description="Helical" evidence="8">
    <location>
        <begin position="63"/>
        <end position="85"/>
    </location>
</feature>
<evidence type="ECO:0000256" key="3">
    <source>
        <dbReference type="ARBA" id="ARBA00022448"/>
    </source>
</evidence>
<evidence type="ECO:0000256" key="6">
    <source>
        <dbReference type="ARBA" id="ARBA00022989"/>
    </source>
</evidence>
<organism evidence="9 10">
    <name type="scientific">Strigamia maritima</name>
    <name type="common">European centipede</name>
    <name type="synonym">Geophilus maritimus</name>
    <dbReference type="NCBI Taxonomy" id="126957"/>
    <lineage>
        <taxon>Eukaryota</taxon>
        <taxon>Metazoa</taxon>
        <taxon>Ecdysozoa</taxon>
        <taxon>Arthropoda</taxon>
        <taxon>Myriapoda</taxon>
        <taxon>Chilopoda</taxon>
        <taxon>Pleurostigmophora</taxon>
        <taxon>Geophilomorpha</taxon>
        <taxon>Linotaeniidae</taxon>
        <taxon>Strigamia</taxon>
    </lineage>
</organism>
<feature type="transmembrane region" description="Helical" evidence="8">
    <location>
        <begin position="181"/>
        <end position="200"/>
    </location>
</feature>
<feature type="transmembrane region" description="Helical" evidence="8">
    <location>
        <begin position="373"/>
        <end position="395"/>
    </location>
</feature>
<dbReference type="GO" id="GO:0015179">
    <property type="term" value="F:L-amino acid transmembrane transporter activity"/>
    <property type="evidence" value="ECO:0007669"/>
    <property type="project" value="TreeGrafter"/>
</dbReference>
<protein>
    <recommendedName>
        <fullName evidence="11">Amino acid permease/ SLC12A domain-containing protein</fullName>
    </recommendedName>
</protein>
<keyword evidence="7 8" id="KW-0472">Membrane</keyword>
<dbReference type="HOGENOM" id="CLU_007946_3_0_1"/>
<evidence type="ECO:0000256" key="7">
    <source>
        <dbReference type="ARBA" id="ARBA00023136"/>
    </source>
</evidence>
<dbReference type="PANTHER" id="PTHR11785:SF531">
    <property type="entry name" value="LARGE NEUTRAL AMINO ACIDS TRANSPORTER SMALL SUBUNIT 1"/>
    <property type="match status" value="1"/>
</dbReference>
<proteinExistence type="inferred from homology"/>
<dbReference type="Gene3D" id="1.20.1740.10">
    <property type="entry name" value="Amino acid/polyamine transporter I"/>
    <property type="match status" value="1"/>
</dbReference>
<reference evidence="9" key="2">
    <citation type="submission" date="2015-02" db="UniProtKB">
        <authorList>
            <consortium name="EnsemblMetazoa"/>
        </authorList>
    </citation>
    <scope>IDENTIFICATION</scope>
</reference>
<evidence type="ECO:0000256" key="5">
    <source>
        <dbReference type="ARBA" id="ARBA00022692"/>
    </source>
</evidence>
<keyword evidence="6 8" id="KW-1133">Transmembrane helix</keyword>
<evidence type="ECO:0000256" key="8">
    <source>
        <dbReference type="SAM" id="Phobius"/>
    </source>
</evidence>
<evidence type="ECO:0008006" key="11">
    <source>
        <dbReference type="Google" id="ProtNLM"/>
    </source>
</evidence>
<dbReference type="STRING" id="126957.T1IIR7"/>
<sequence length="410" mass="45011">MAQESTKYSEVPLKDKAKDEGTEVIGLKAKMSLMNGVSVIVGSIIGSGIFISPKGVLADTGSVGLSLVVWATCGLYSMIGAYCYAELGCMIRRTGADYAYIMESFGRFLAFIRLWVECMIVRPCSQAIVALTFAIYVLKPFFITCDPPADAVKLLAAGVICLLIFINCWDVKWATRVQDWFTYAKLLALAIIIITGIVQICKGHTEHFTFDHTETDVTKIAVSFYSGLFAYNGWNYLNFVIEELKDPVKNLPRAIGISCVLVTLVYVLANVAFYTTLSPMEVLGSEAVAVTFADKLYGVMAWIIPVFVAMSTFGAVNGILLTSSRLFYAGALEGQMPEILTMIQTSRMTPTPAVICMGVLSLLYLTSSDIYALINYVGFATWMSIGVAVCCLPYLRWKHPEWPRPIKALG</sequence>
<evidence type="ECO:0000256" key="1">
    <source>
        <dbReference type="ARBA" id="ARBA00004651"/>
    </source>
</evidence>
<keyword evidence="3" id="KW-0813">Transport</keyword>
<dbReference type="EMBL" id="JH430212">
    <property type="status" value="NOT_ANNOTATED_CDS"/>
    <property type="molecule type" value="Genomic_DNA"/>
</dbReference>
<feature type="transmembrane region" description="Helical" evidence="8">
    <location>
        <begin position="297"/>
        <end position="328"/>
    </location>
</feature>
<dbReference type="Proteomes" id="UP000014500">
    <property type="component" value="Unassembled WGS sequence"/>
</dbReference>
<evidence type="ECO:0000256" key="2">
    <source>
        <dbReference type="ARBA" id="ARBA00007040"/>
    </source>
</evidence>
<evidence type="ECO:0000313" key="10">
    <source>
        <dbReference type="Proteomes" id="UP000014500"/>
    </source>
</evidence>
<dbReference type="InterPro" id="IPR050598">
    <property type="entry name" value="AminoAcid_Transporter"/>
</dbReference>
<dbReference type="InterPro" id="IPR002293">
    <property type="entry name" value="AA/rel_permease1"/>
</dbReference>
<dbReference type="eggNOG" id="KOG1287">
    <property type="taxonomic scope" value="Eukaryota"/>
</dbReference>
<dbReference type="PIRSF" id="PIRSF006060">
    <property type="entry name" value="AA_transporter"/>
    <property type="match status" value="1"/>
</dbReference>
<comment type="subcellular location">
    <subcellularLocation>
        <location evidence="1">Cell membrane</location>
        <topology evidence="1">Multi-pass membrane protein</topology>
    </subcellularLocation>
</comment>
<accession>T1IIR7</accession>
<dbReference type="EnsemblMetazoa" id="SMAR000770-RA">
    <property type="protein sequence ID" value="SMAR000770-PA"/>
    <property type="gene ID" value="SMAR000770"/>
</dbReference>
<dbReference type="FunFam" id="1.20.1740.10:FF:000003">
    <property type="entry name" value="Y+L amino acid transporter 1 isoform X1"/>
    <property type="match status" value="1"/>
</dbReference>
<name>T1IIR7_STRMM</name>
<keyword evidence="4" id="KW-1003">Cell membrane</keyword>
<dbReference type="PANTHER" id="PTHR11785">
    <property type="entry name" value="AMINO ACID TRANSPORTER"/>
    <property type="match status" value="1"/>
</dbReference>
<comment type="similarity">
    <text evidence="2">Belongs to the amino acid-polyamine-organocation (APC) superfamily. L-type amino acid transporter (LAT) (TC 2.A.3.8) family.</text>
</comment>